<feature type="domain" description="HAMP" evidence="13">
    <location>
        <begin position="296"/>
        <end position="350"/>
    </location>
</feature>
<dbReference type="InterPro" id="IPR004089">
    <property type="entry name" value="MCPsignal_dom"/>
</dbReference>
<evidence type="ECO:0000313" key="14">
    <source>
        <dbReference type="EMBL" id="ADZ93206.1"/>
    </source>
</evidence>
<gene>
    <name evidence="14" type="ordered locus">Marme_3998</name>
</gene>
<keyword evidence="5 11" id="KW-1133">Transmembrane helix</keyword>
<dbReference type="eggNOG" id="COG0840">
    <property type="taxonomic scope" value="Bacteria"/>
</dbReference>
<evidence type="ECO:0000256" key="10">
    <source>
        <dbReference type="SAM" id="MobiDB-lite"/>
    </source>
</evidence>
<sequence>MSLTRKILLISCIIVIILTVIQTYVTAYSLRLQIRESITTSSFLYAKSNAGTIASWIEQKKAAINAFADAIERVSSEQEIIDQIKTTVISGGFRSVLYGTEDGDTYRNIGLNTKAGYDPRIRPWYKGAINESNTVISAPTVGASSGLLITFVSKKVVTNNKQGVVTATLPLDGINDSVLSIKVPGNGIAFLVSGEGTIIANKNDALNNAPLNQLLPNISINQLLQFVDQERLLSVDYNNLNYLTSVSSVAGSNWYLVLMNQEDVLMAPAREVLIYQIIIAIVTIIVAIFILSLVITRLLRSLVRVSDALTSIAQGQGDLTVSIESNSKDEVGQLADSFNKFVKKMRDIVYNVNLLSNEVLTQSNAMATSTQERLKRAKHQQDEIVMLSTAFNEMATATADIASNAEQTDQNAQSSVEISQKGNDLSQKSKNSINNLSSEISSASQIVEDLSVQGDKINHIVSTINDIAEQTNLLALNAAIEAARAGEQGRGFAVVADEVRVLSQKTHQSTEEINQMIIGLHDSTSKAVNAMQACHEQALESVEDSNNTSTSFGEIADSIQHISDMAAQIATAAEEQATVTAEINANTEAIRELAVELEDEAQKDTKEAATLNGYASELIENVSKFKID</sequence>
<accession>F2JZC1</accession>
<reference evidence="14 15" key="1">
    <citation type="journal article" date="2012" name="Stand. Genomic Sci.">
        <title>Complete genome sequence of the melanogenic marine bacterium Marinomonas mediterranea type strain (MMB-1(T)).</title>
        <authorList>
            <person name="Lucas-Elio P."/>
            <person name="Goodwin L."/>
            <person name="Woyke T."/>
            <person name="Pitluck S."/>
            <person name="Nolan M."/>
            <person name="Kyrpides N.C."/>
            <person name="Detter J.C."/>
            <person name="Copeland A."/>
            <person name="Teshima H."/>
            <person name="Bruce D."/>
            <person name="Detter C."/>
            <person name="Tapia R."/>
            <person name="Han S."/>
            <person name="Land M.L."/>
            <person name="Ivanova N."/>
            <person name="Mikhailova N."/>
            <person name="Johnston A.W."/>
            <person name="Sanchez-Amat A."/>
        </authorList>
    </citation>
    <scope>NUCLEOTIDE SEQUENCE [LARGE SCALE GENOMIC DNA]</scope>
    <source>
        <strain evidence="15">ATCC 700492 / JCM 21426 / NBRC 103028 / MMB-1</strain>
    </source>
</reference>
<dbReference type="Pfam" id="PF02743">
    <property type="entry name" value="dCache_1"/>
    <property type="match status" value="1"/>
</dbReference>
<dbReference type="Proteomes" id="UP000001062">
    <property type="component" value="Chromosome"/>
</dbReference>
<evidence type="ECO:0000259" key="12">
    <source>
        <dbReference type="PROSITE" id="PS50111"/>
    </source>
</evidence>
<dbReference type="PANTHER" id="PTHR32089:SF117">
    <property type="entry name" value="METHYL ACCEPTING SENSORY TRANSDUCER WITH CACHE_1 SMALL MOLECULE BINDING DOMAIN"/>
    <property type="match status" value="1"/>
</dbReference>
<keyword evidence="2" id="KW-1003">Cell membrane</keyword>
<protein>
    <submittedName>
        <fullName evidence="14">Methyl-accepting chemotaxis sensory transducer with Cache sensor</fullName>
    </submittedName>
</protein>
<evidence type="ECO:0000256" key="6">
    <source>
        <dbReference type="ARBA" id="ARBA00023136"/>
    </source>
</evidence>
<name>F2JZC1_MARM1</name>
<feature type="transmembrane region" description="Helical" evidence="11">
    <location>
        <begin position="273"/>
        <end position="295"/>
    </location>
</feature>
<dbReference type="CDD" id="cd12912">
    <property type="entry name" value="PDC2_MCP_like"/>
    <property type="match status" value="1"/>
</dbReference>
<dbReference type="InterPro" id="IPR033479">
    <property type="entry name" value="dCache_1"/>
</dbReference>
<dbReference type="InterPro" id="IPR029151">
    <property type="entry name" value="Sensor-like_sf"/>
</dbReference>
<dbReference type="InterPro" id="IPR003660">
    <property type="entry name" value="HAMP_dom"/>
</dbReference>
<keyword evidence="6 11" id="KW-0472">Membrane</keyword>
<dbReference type="GO" id="GO:0006935">
    <property type="term" value="P:chemotaxis"/>
    <property type="evidence" value="ECO:0007669"/>
    <property type="project" value="UniProtKB-KW"/>
</dbReference>
<dbReference type="CDD" id="cd11386">
    <property type="entry name" value="MCP_signal"/>
    <property type="match status" value="1"/>
</dbReference>
<evidence type="ECO:0000256" key="3">
    <source>
        <dbReference type="ARBA" id="ARBA00022500"/>
    </source>
</evidence>
<proteinExistence type="inferred from homology"/>
<evidence type="ECO:0000259" key="13">
    <source>
        <dbReference type="PROSITE" id="PS50885"/>
    </source>
</evidence>
<comment type="subcellular location">
    <subcellularLocation>
        <location evidence="1">Cell membrane</location>
        <topology evidence="1">Multi-pass membrane protein</topology>
    </subcellularLocation>
</comment>
<dbReference type="PANTHER" id="PTHR32089">
    <property type="entry name" value="METHYL-ACCEPTING CHEMOTAXIS PROTEIN MCPB"/>
    <property type="match status" value="1"/>
</dbReference>
<dbReference type="SUPFAM" id="SSF58104">
    <property type="entry name" value="Methyl-accepting chemotaxis protein (MCP) signaling domain"/>
    <property type="match status" value="1"/>
</dbReference>
<keyword evidence="7 9" id="KW-0807">Transducer</keyword>
<evidence type="ECO:0000256" key="8">
    <source>
        <dbReference type="ARBA" id="ARBA00029447"/>
    </source>
</evidence>
<dbReference type="GO" id="GO:0007165">
    <property type="term" value="P:signal transduction"/>
    <property type="evidence" value="ECO:0007669"/>
    <property type="project" value="UniProtKB-KW"/>
</dbReference>
<evidence type="ECO:0000256" key="1">
    <source>
        <dbReference type="ARBA" id="ARBA00004651"/>
    </source>
</evidence>
<keyword evidence="3" id="KW-0145">Chemotaxis</keyword>
<evidence type="ECO:0000256" key="2">
    <source>
        <dbReference type="ARBA" id="ARBA00022475"/>
    </source>
</evidence>
<evidence type="ECO:0000256" key="5">
    <source>
        <dbReference type="ARBA" id="ARBA00022989"/>
    </source>
</evidence>
<evidence type="ECO:0000256" key="11">
    <source>
        <dbReference type="SAM" id="Phobius"/>
    </source>
</evidence>
<dbReference type="Pfam" id="PF00672">
    <property type="entry name" value="HAMP"/>
    <property type="match status" value="1"/>
</dbReference>
<dbReference type="PATRIC" id="fig|717774.3.peg.4124"/>
<dbReference type="OrthoDB" id="2489132at2"/>
<dbReference type="PROSITE" id="PS50885">
    <property type="entry name" value="HAMP"/>
    <property type="match status" value="1"/>
</dbReference>
<dbReference type="STRING" id="717774.Marme_3998"/>
<organism evidence="14 15">
    <name type="scientific">Marinomonas mediterranea (strain ATCC 700492 / JCM 21426 / NBRC 103028 / MMB-1)</name>
    <dbReference type="NCBI Taxonomy" id="717774"/>
    <lineage>
        <taxon>Bacteria</taxon>
        <taxon>Pseudomonadati</taxon>
        <taxon>Pseudomonadota</taxon>
        <taxon>Gammaproteobacteria</taxon>
        <taxon>Oceanospirillales</taxon>
        <taxon>Oceanospirillaceae</taxon>
        <taxon>Marinomonas</taxon>
    </lineage>
</organism>
<dbReference type="EMBL" id="CP002583">
    <property type="protein sequence ID" value="ADZ93206.1"/>
    <property type="molecule type" value="Genomic_DNA"/>
</dbReference>
<dbReference type="GO" id="GO:0005886">
    <property type="term" value="C:plasma membrane"/>
    <property type="evidence" value="ECO:0007669"/>
    <property type="project" value="UniProtKB-SubCell"/>
</dbReference>
<dbReference type="Gene3D" id="3.30.450.20">
    <property type="entry name" value="PAS domain"/>
    <property type="match status" value="2"/>
</dbReference>
<dbReference type="FunFam" id="1.10.287.950:FF:000001">
    <property type="entry name" value="Methyl-accepting chemotaxis sensory transducer"/>
    <property type="match status" value="1"/>
</dbReference>
<dbReference type="Pfam" id="PF00015">
    <property type="entry name" value="MCPsignal"/>
    <property type="match status" value="1"/>
</dbReference>
<evidence type="ECO:0000256" key="7">
    <source>
        <dbReference type="ARBA" id="ARBA00023224"/>
    </source>
</evidence>
<dbReference type="SMART" id="SM00283">
    <property type="entry name" value="MA"/>
    <property type="match status" value="1"/>
</dbReference>
<keyword evidence="4 11" id="KW-0812">Transmembrane</keyword>
<dbReference type="AlphaFoldDB" id="F2JZC1"/>
<dbReference type="PROSITE" id="PS50111">
    <property type="entry name" value="CHEMOTAXIS_TRANSDUC_2"/>
    <property type="match status" value="1"/>
</dbReference>
<dbReference type="Gene3D" id="1.10.287.950">
    <property type="entry name" value="Methyl-accepting chemotaxis protein"/>
    <property type="match status" value="1"/>
</dbReference>
<feature type="region of interest" description="Disordered" evidence="10">
    <location>
        <begin position="405"/>
        <end position="430"/>
    </location>
</feature>
<dbReference type="CDD" id="cd06225">
    <property type="entry name" value="HAMP"/>
    <property type="match status" value="1"/>
</dbReference>
<feature type="compositionally biased region" description="Polar residues" evidence="10">
    <location>
        <begin position="405"/>
        <end position="424"/>
    </location>
</feature>
<keyword evidence="15" id="KW-1185">Reference proteome</keyword>
<evidence type="ECO:0000256" key="4">
    <source>
        <dbReference type="ARBA" id="ARBA00022692"/>
    </source>
</evidence>
<dbReference type="KEGG" id="mme:Marme_3998"/>
<comment type="similarity">
    <text evidence="8">Belongs to the methyl-accepting chemotaxis (MCP) protein family.</text>
</comment>
<evidence type="ECO:0000256" key="9">
    <source>
        <dbReference type="PROSITE-ProRule" id="PRU00284"/>
    </source>
</evidence>
<dbReference type="HOGENOM" id="CLU_000445_107_19_6"/>
<evidence type="ECO:0000313" key="15">
    <source>
        <dbReference type="Proteomes" id="UP000001062"/>
    </source>
</evidence>
<dbReference type="SUPFAM" id="SSF103190">
    <property type="entry name" value="Sensory domain-like"/>
    <property type="match status" value="1"/>
</dbReference>
<dbReference type="RefSeq" id="WP_013663108.1">
    <property type="nucleotide sequence ID" value="NC_015276.1"/>
</dbReference>
<dbReference type="SMART" id="SM00304">
    <property type="entry name" value="HAMP"/>
    <property type="match status" value="1"/>
</dbReference>
<feature type="domain" description="Methyl-accepting transducer" evidence="12">
    <location>
        <begin position="355"/>
        <end position="591"/>
    </location>
</feature>